<feature type="transmembrane region" description="Helical" evidence="1">
    <location>
        <begin position="7"/>
        <end position="26"/>
    </location>
</feature>
<dbReference type="KEGG" id="scor:J3U87_03205"/>
<accession>A0A8A4TQJ4</accession>
<reference evidence="2" key="1">
    <citation type="submission" date="2021-03" db="EMBL/GenBank/DDBJ databases">
        <title>Acanthopleuribacteraceae sp. M133.</title>
        <authorList>
            <person name="Wang G."/>
        </authorList>
    </citation>
    <scope>NUCLEOTIDE SEQUENCE</scope>
    <source>
        <strain evidence="2">M133</strain>
    </source>
</reference>
<feature type="transmembrane region" description="Helical" evidence="1">
    <location>
        <begin position="192"/>
        <end position="212"/>
    </location>
</feature>
<proteinExistence type="predicted"/>
<evidence type="ECO:0000313" key="2">
    <source>
        <dbReference type="EMBL" id="QTD51454.1"/>
    </source>
</evidence>
<feature type="transmembrane region" description="Helical" evidence="1">
    <location>
        <begin position="71"/>
        <end position="90"/>
    </location>
</feature>
<feature type="transmembrane region" description="Helical" evidence="1">
    <location>
        <begin position="517"/>
        <end position="540"/>
    </location>
</feature>
<feature type="transmembrane region" description="Helical" evidence="1">
    <location>
        <begin position="224"/>
        <end position="245"/>
    </location>
</feature>
<feature type="transmembrane region" description="Helical" evidence="1">
    <location>
        <begin position="441"/>
        <end position="461"/>
    </location>
</feature>
<feature type="transmembrane region" description="Helical" evidence="1">
    <location>
        <begin position="334"/>
        <end position="359"/>
    </location>
</feature>
<evidence type="ECO:0008006" key="4">
    <source>
        <dbReference type="Google" id="ProtNLM"/>
    </source>
</evidence>
<dbReference type="RefSeq" id="WP_237381582.1">
    <property type="nucleotide sequence ID" value="NZ_CP071793.1"/>
</dbReference>
<keyword evidence="1" id="KW-1133">Transmembrane helix</keyword>
<protein>
    <recommendedName>
        <fullName evidence="4">Peptidase M48 domain-containing protein</fullName>
    </recommendedName>
</protein>
<name>A0A8A4TQJ4_SULCO</name>
<feature type="transmembrane region" description="Helical" evidence="1">
    <location>
        <begin position="569"/>
        <end position="593"/>
    </location>
</feature>
<keyword evidence="1" id="KW-0812">Transmembrane</keyword>
<dbReference type="Proteomes" id="UP000663929">
    <property type="component" value="Chromosome"/>
</dbReference>
<dbReference type="EMBL" id="CP071793">
    <property type="protein sequence ID" value="QTD51454.1"/>
    <property type="molecule type" value="Genomic_DNA"/>
</dbReference>
<gene>
    <name evidence="2" type="ORF">J3U87_03205</name>
</gene>
<keyword evidence="3" id="KW-1185">Reference proteome</keyword>
<sequence>MFTMIAFIAMTVFWTSGIMLGFWGTGLDFAHLGDSLVSRSRGPAMLLFFDDLHLPHRNTAIGSLIAALENLMLVALASLAVWQMVAWIRVRGHVRRFARDHDARDLPPDRAPRLRRFVATVSHKLGVPIPHLATKGGSLGGVVLGSSRRPVLFLDGPPTWQEVFWNRHREALILHEMGHVVNRDVDTREWSLALLHTTIPALLLLALLWLPLVYLSPHFGANLFRILIVAIALYVVLKLILWRLIRIREYYADWRVVTWNRADALIAFLSVSPPEASPAARQAGEGFRSWLGRLVLRHTPAILRSTRDFHPSHEARLTILHHPERLFRTDPTTVFTSGFLLGLLSFVLATFVLPTQFWLAAKGMEGYLALAEATRAWHPQLRGLTSVAGHIVLNLGLPTLYPLGVMWGLTHLVTRGFGIQVEKQAVADLVLHGPGSWGYTALWRPSLWFLSGLVATTPFFLPDIGRFDSGSLLLLHLLWLVGFWILIWVWATLLRFTVRTLLGTRAETKSPQWLRRAIRWASTLILTAFFWPAYGAFLGLRLSRTEWWYSSMTATMTHAPDPNLALNQVMIGMFAMAYLCAVLIFVLLTWGLILGAGLALYRKPHCPTCHAPCESLFVMGRDCAHCGASLTPWLFVEVRDIDRDWRVVTPPHQFPASHHRP</sequence>
<keyword evidence="1" id="KW-0472">Membrane</keyword>
<evidence type="ECO:0000256" key="1">
    <source>
        <dbReference type="SAM" id="Phobius"/>
    </source>
</evidence>
<evidence type="ECO:0000313" key="3">
    <source>
        <dbReference type="Proteomes" id="UP000663929"/>
    </source>
</evidence>
<organism evidence="2 3">
    <name type="scientific">Sulfidibacter corallicola</name>
    <dbReference type="NCBI Taxonomy" id="2818388"/>
    <lineage>
        <taxon>Bacteria</taxon>
        <taxon>Pseudomonadati</taxon>
        <taxon>Acidobacteriota</taxon>
        <taxon>Holophagae</taxon>
        <taxon>Acanthopleuribacterales</taxon>
        <taxon>Acanthopleuribacteraceae</taxon>
        <taxon>Sulfidibacter</taxon>
    </lineage>
</organism>
<feature type="transmembrane region" description="Helical" evidence="1">
    <location>
        <begin position="387"/>
        <end position="409"/>
    </location>
</feature>
<dbReference type="AlphaFoldDB" id="A0A8A4TQJ4"/>
<feature type="transmembrane region" description="Helical" evidence="1">
    <location>
        <begin position="473"/>
        <end position="496"/>
    </location>
</feature>